<evidence type="ECO:0000259" key="4">
    <source>
        <dbReference type="Pfam" id="PF00370"/>
    </source>
</evidence>
<sequence length="485" mass="52152">MTPLTFDQKDLVLAVDIGTSGCRAALFNDQGEVLRSVEAFYSYSCAGGSGFAEQDPEEILGAFIDVVERAGAGCDDAIATVVVDSVLHSLVLVGDDGVPLTPLSIWADTRATDQCASLRLQFQRQQWHRKTGCPLAPTYPLARLLWYRDRQPDLFGRFAKALSVKSFIFHRLFGLCVEDYALASASGLFNLKTHSWDGDILAALGMPIERLPEPVPVEYRLPVPAVGPRTAARLPWGAAWVVGGGDGPMAHLGSAGYRSSIASLTLGTSCAVRLPASVDSAGNDPAVWTYLLDRDRFISGIASNNGGNVVDWYLSLFRLTADWPTLDVLLRECPFDGSLLFFPYLFAERHLEDGASPPSGFLGVGPGHPAIQLMRAVVEGVVFHAVHLVDRLAGGRPLEGVALSGSLTDLTLVREIVAELMGVPVLAAPDRLAPLRGSVVSLGTRGALPSLPMTRPRGGYGQKYADWLDHLGARRGKPRREGLRA</sequence>
<keyword evidence="3" id="KW-0418">Kinase</keyword>
<keyword evidence="7" id="KW-1185">Reference proteome</keyword>
<feature type="domain" description="Carbohydrate kinase FGGY N-terminal" evidence="4">
    <location>
        <begin position="12"/>
        <end position="219"/>
    </location>
</feature>
<evidence type="ECO:0000256" key="2">
    <source>
        <dbReference type="ARBA" id="ARBA00022679"/>
    </source>
</evidence>
<dbReference type="GO" id="GO:0016301">
    <property type="term" value="F:kinase activity"/>
    <property type="evidence" value="ECO:0007669"/>
    <property type="project" value="UniProtKB-KW"/>
</dbReference>
<evidence type="ECO:0000313" key="7">
    <source>
        <dbReference type="Proteomes" id="UP000636888"/>
    </source>
</evidence>
<organism evidence="6 7">
    <name type="scientific">Geomesophilobacter sediminis</name>
    <dbReference type="NCBI Taxonomy" id="2798584"/>
    <lineage>
        <taxon>Bacteria</taxon>
        <taxon>Pseudomonadati</taxon>
        <taxon>Thermodesulfobacteriota</taxon>
        <taxon>Desulfuromonadia</taxon>
        <taxon>Geobacterales</taxon>
        <taxon>Geobacteraceae</taxon>
        <taxon>Geomesophilobacter</taxon>
    </lineage>
</organism>
<evidence type="ECO:0000256" key="1">
    <source>
        <dbReference type="ARBA" id="ARBA00009156"/>
    </source>
</evidence>
<dbReference type="PIRSF" id="PIRSF000538">
    <property type="entry name" value="GlpK"/>
    <property type="match status" value="1"/>
</dbReference>
<dbReference type="Gene3D" id="3.30.420.40">
    <property type="match status" value="2"/>
</dbReference>
<dbReference type="InterPro" id="IPR043129">
    <property type="entry name" value="ATPase_NBD"/>
</dbReference>
<dbReference type="PANTHER" id="PTHR43095">
    <property type="entry name" value="SUGAR KINASE"/>
    <property type="match status" value="1"/>
</dbReference>
<dbReference type="InterPro" id="IPR050406">
    <property type="entry name" value="FGGY_Carb_Kinase"/>
</dbReference>
<dbReference type="RefSeq" id="WP_199382515.1">
    <property type="nucleotide sequence ID" value="NZ_JAEMHM010000002.1"/>
</dbReference>
<dbReference type="InterPro" id="IPR000577">
    <property type="entry name" value="Carb_kinase_FGGY"/>
</dbReference>
<protein>
    <recommendedName>
        <fullName evidence="8">Carbohydrate kinase</fullName>
    </recommendedName>
</protein>
<evidence type="ECO:0000313" key="6">
    <source>
        <dbReference type="EMBL" id="MBJ6723678.1"/>
    </source>
</evidence>
<evidence type="ECO:0008006" key="8">
    <source>
        <dbReference type="Google" id="ProtNLM"/>
    </source>
</evidence>
<dbReference type="Proteomes" id="UP000636888">
    <property type="component" value="Unassembled WGS sequence"/>
</dbReference>
<proteinExistence type="inferred from homology"/>
<comment type="similarity">
    <text evidence="1">Belongs to the FGGY kinase family.</text>
</comment>
<dbReference type="Pfam" id="PF00370">
    <property type="entry name" value="FGGY_N"/>
    <property type="match status" value="1"/>
</dbReference>
<accession>A0A8J7IM40</accession>
<dbReference type="Pfam" id="PF02782">
    <property type="entry name" value="FGGY_C"/>
    <property type="match status" value="1"/>
</dbReference>
<dbReference type="EMBL" id="JAEMHM010000002">
    <property type="protein sequence ID" value="MBJ6723678.1"/>
    <property type="molecule type" value="Genomic_DNA"/>
</dbReference>
<evidence type="ECO:0000256" key="3">
    <source>
        <dbReference type="ARBA" id="ARBA00022777"/>
    </source>
</evidence>
<dbReference type="AlphaFoldDB" id="A0A8J7IM40"/>
<comment type="caution">
    <text evidence="6">The sequence shown here is derived from an EMBL/GenBank/DDBJ whole genome shotgun (WGS) entry which is preliminary data.</text>
</comment>
<dbReference type="GO" id="GO:0005975">
    <property type="term" value="P:carbohydrate metabolic process"/>
    <property type="evidence" value="ECO:0007669"/>
    <property type="project" value="InterPro"/>
</dbReference>
<dbReference type="InterPro" id="IPR018484">
    <property type="entry name" value="FGGY_N"/>
</dbReference>
<gene>
    <name evidence="6" type="ORF">JFN93_03045</name>
</gene>
<evidence type="ECO:0000259" key="5">
    <source>
        <dbReference type="Pfam" id="PF02782"/>
    </source>
</evidence>
<reference evidence="6" key="1">
    <citation type="submission" date="2020-12" db="EMBL/GenBank/DDBJ databases">
        <title>Geomonas sp. Red875, isolated from river sediment.</title>
        <authorList>
            <person name="Xu Z."/>
            <person name="Zhang Z."/>
            <person name="Masuda Y."/>
            <person name="Itoh H."/>
            <person name="Senoo K."/>
        </authorList>
    </citation>
    <scope>NUCLEOTIDE SEQUENCE</scope>
    <source>
        <strain evidence="6">Red875</strain>
    </source>
</reference>
<dbReference type="CDD" id="cd07770">
    <property type="entry name" value="ASKHA_NBD_FGGY_GntK"/>
    <property type="match status" value="1"/>
</dbReference>
<keyword evidence="2" id="KW-0808">Transferase</keyword>
<name>A0A8J7IM40_9BACT</name>
<dbReference type="SUPFAM" id="SSF53067">
    <property type="entry name" value="Actin-like ATPase domain"/>
    <property type="match status" value="2"/>
</dbReference>
<dbReference type="PANTHER" id="PTHR43095:SF2">
    <property type="entry name" value="GLUCONOKINASE"/>
    <property type="match status" value="1"/>
</dbReference>
<feature type="domain" description="Carbohydrate kinase FGGY C-terminal" evidence="5">
    <location>
        <begin position="263"/>
        <end position="439"/>
    </location>
</feature>
<dbReference type="InterPro" id="IPR018485">
    <property type="entry name" value="FGGY_C"/>
</dbReference>